<dbReference type="AlphaFoldDB" id="A0A5C4IZB8"/>
<dbReference type="InterPro" id="IPR032710">
    <property type="entry name" value="NTF2-like_dom_sf"/>
</dbReference>
<proteinExistence type="predicted"/>
<dbReference type="SUPFAM" id="SSF54427">
    <property type="entry name" value="NTF2-like"/>
    <property type="match status" value="1"/>
</dbReference>
<dbReference type="Proteomes" id="UP000309174">
    <property type="component" value="Unassembled WGS sequence"/>
</dbReference>
<comment type="caution">
    <text evidence="1">The sequence shown here is derived from an EMBL/GenBank/DDBJ whole genome shotgun (WGS) entry which is preliminary data.</text>
</comment>
<evidence type="ECO:0000313" key="2">
    <source>
        <dbReference type="Proteomes" id="UP000309174"/>
    </source>
</evidence>
<name>A0A5C4IZB8_9ACTN</name>
<keyword evidence="2" id="KW-1185">Reference proteome</keyword>
<protein>
    <submittedName>
        <fullName evidence="1">Ester cyclase</fullName>
    </submittedName>
</protein>
<dbReference type="GO" id="GO:0030638">
    <property type="term" value="P:polyketide metabolic process"/>
    <property type="evidence" value="ECO:0007669"/>
    <property type="project" value="InterPro"/>
</dbReference>
<organism evidence="1 2">
    <name type="scientific">Actinomadura soli</name>
    <dbReference type="NCBI Taxonomy" id="2508997"/>
    <lineage>
        <taxon>Bacteria</taxon>
        <taxon>Bacillati</taxon>
        <taxon>Actinomycetota</taxon>
        <taxon>Actinomycetes</taxon>
        <taxon>Streptosporangiales</taxon>
        <taxon>Thermomonosporaceae</taxon>
        <taxon>Actinomadura</taxon>
    </lineage>
</organism>
<gene>
    <name evidence="1" type="ORF">ETD83_39840</name>
</gene>
<accession>A0A5C4IZB8</accession>
<dbReference type="Gene3D" id="3.10.450.50">
    <property type="match status" value="1"/>
</dbReference>
<dbReference type="OrthoDB" id="4153705at2"/>
<dbReference type="InterPro" id="IPR009959">
    <property type="entry name" value="Cyclase_SnoaL-like"/>
</dbReference>
<reference evidence="1 2" key="1">
    <citation type="submission" date="2019-05" db="EMBL/GenBank/DDBJ databases">
        <title>Draft genome sequence of Actinomadura sp. 14C53.</title>
        <authorList>
            <person name="Saricaoglu S."/>
            <person name="Isik K."/>
        </authorList>
    </citation>
    <scope>NUCLEOTIDE SEQUENCE [LARGE SCALE GENOMIC DNA]</scope>
    <source>
        <strain evidence="1 2">14C53</strain>
    </source>
</reference>
<dbReference type="Pfam" id="PF07366">
    <property type="entry name" value="SnoaL"/>
    <property type="match status" value="1"/>
</dbReference>
<sequence>MGMLDELYRRWLFEVWTGDYDVAEQILTPGFTGHWPNLEVHGPAGAVEQVRRSHACFGGVRTTLDVGPVVGDGMVAAGWSFHGEYRGGIPGATAAPGTPVSFSGQDIFRAEDGRFAEYWVVSDAMGLMAALGAVR</sequence>
<dbReference type="EMBL" id="VCKW01000430">
    <property type="protein sequence ID" value="TMQ87419.1"/>
    <property type="molecule type" value="Genomic_DNA"/>
</dbReference>
<evidence type="ECO:0000313" key="1">
    <source>
        <dbReference type="EMBL" id="TMQ87419.1"/>
    </source>
</evidence>
<dbReference type="RefSeq" id="WP_138650435.1">
    <property type="nucleotide sequence ID" value="NZ_VCKW01000430.1"/>
</dbReference>